<gene>
    <name evidence="1" type="ORF">ACFQ63_38315</name>
</gene>
<proteinExistence type="predicted"/>
<dbReference type="RefSeq" id="WP_386253334.1">
    <property type="nucleotide sequence ID" value="NZ_JBHTRV010000055.1"/>
</dbReference>
<dbReference type="Proteomes" id="UP001600424">
    <property type="component" value="Unassembled WGS sequence"/>
</dbReference>
<keyword evidence="2" id="KW-1185">Reference proteome</keyword>
<evidence type="ECO:0000313" key="1">
    <source>
        <dbReference type="EMBL" id="MFE5985526.1"/>
    </source>
</evidence>
<reference evidence="1 2" key="1">
    <citation type="submission" date="2024-09" db="EMBL/GenBank/DDBJ databases">
        <title>The Natural Products Discovery Center: Release of the First 8490 Sequenced Strains for Exploring Actinobacteria Biosynthetic Diversity.</title>
        <authorList>
            <person name="Kalkreuter E."/>
            <person name="Kautsar S.A."/>
            <person name="Yang D."/>
            <person name="Bader C.D."/>
            <person name="Teijaro C.N."/>
            <person name="Fluegel L."/>
            <person name="Davis C.M."/>
            <person name="Simpson J.R."/>
            <person name="Lauterbach L."/>
            <person name="Steele A.D."/>
            <person name="Gui C."/>
            <person name="Meng S."/>
            <person name="Li G."/>
            <person name="Viehrig K."/>
            <person name="Ye F."/>
            <person name="Su P."/>
            <person name="Kiefer A.F."/>
            <person name="Nichols A."/>
            <person name="Cepeda A.J."/>
            <person name="Yan W."/>
            <person name="Fan B."/>
            <person name="Jiang Y."/>
            <person name="Adhikari A."/>
            <person name="Zheng C.-J."/>
            <person name="Schuster L."/>
            <person name="Cowan T.M."/>
            <person name="Smanski M.J."/>
            <person name="Chevrette M.G."/>
            <person name="De Carvalho L.P.S."/>
            <person name="Shen B."/>
        </authorList>
    </citation>
    <scope>NUCLEOTIDE SEQUENCE [LARGE SCALE GENOMIC DNA]</scope>
    <source>
        <strain evidence="1 2">NPDC056472</strain>
    </source>
</reference>
<protein>
    <submittedName>
        <fullName evidence="1">Uncharacterized protein</fullName>
    </submittedName>
</protein>
<organism evidence="1 2">
    <name type="scientific">Streptomyces wedmorensis</name>
    <dbReference type="NCBI Taxonomy" id="43759"/>
    <lineage>
        <taxon>Bacteria</taxon>
        <taxon>Bacillati</taxon>
        <taxon>Actinomycetota</taxon>
        <taxon>Actinomycetes</taxon>
        <taxon>Kitasatosporales</taxon>
        <taxon>Streptomycetaceae</taxon>
        <taxon>Streptomyces</taxon>
    </lineage>
</organism>
<name>A0ABW6J6G7_STRWE</name>
<sequence length="59" mass="6298">MDTNDRRTGRTNAAAQAAADLLADGHHVHYASHAEQICLNGECSPFPAALHGTTTQERP</sequence>
<evidence type="ECO:0000313" key="2">
    <source>
        <dbReference type="Proteomes" id="UP001600424"/>
    </source>
</evidence>
<accession>A0ABW6J6G7</accession>
<comment type="caution">
    <text evidence="1">The sequence shown here is derived from an EMBL/GenBank/DDBJ whole genome shotgun (WGS) entry which is preliminary data.</text>
</comment>
<dbReference type="EMBL" id="JBHTRV010000055">
    <property type="protein sequence ID" value="MFE5985526.1"/>
    <property type="molecule type" value="Genomic_DNA"/>
</dbReference>